<dbReference type="PROSITE" id="PS50112">
    <property type="entry name" value="PAS"/>
    <property type="match status" value="1"/>
</dbReference>
<keyword evidence="1" id="KW-0175">Coiled coil</keyword>
<evidence type="ECO:0000259" key="3">
    <source>
        <dbReference type="PROSITE" id="PS50113"/>
    </source>
</evidence>
<name>A0A0F8VTY2_9ZZZZ</name>
<dbReference type="PANTHER" id="PTHR43065:SF50">
    <property type="entry name" value="HISTIDINE KINASE"/>
    <property type="match status" value="1"/>
</dbReference>
<protein>
    <recommendedName>
        <fullName evidence="5">PAS domain-containing protein</fullName>
    </recommendedName>
</protein>
<dbReference type="NCBIfam" id="TIGR00229">
    <property type="entry name" value="sensory_box"/>
    <property type="match status" value="1"/>
</dbReference>
<dbReference type="EMBL" id="LAZR01069370">
    <property type="protein sequence ID" value="KKK47838.1"/>
    <property type="molecule type" value="Genomic_DNA"/>
</dbReference>
<dbReference type="CDD" id="cd00130">
    <property type="entry name" value="PAS"/>
    <property type="match status" value="1"/>
</dbReference>
<feature type="coiled-coil region" evidence="1">
    <location>
        <begin position="277"/>
        <end position="311"/>
    </location>
</feature>
<evidence type="ECO:0000259" key="2">
    <source>
        <dbReference type="PROSITE" id="PS50112"/>
    </source>
</evidence>
<dbReference type="Gene3D" id="1.10.287.130">
    <property type="match status" value="1"/>
</dbReference>
<dbReference type="SMART" id="SM00091">
    <property type="entry name" value="PAS"/>
    <property type="match status" value="1"/>
</dbReference>
<dbReference type="SUPFAM" id="SSF55785">
    <property type="entry name" value="PYP-like sensor domain (PAS domain)"/>
    <property type="match status" value="1"/>
</dbReference>
<dbReference type="InterPro" id="IPR000014">
    <property type="entry name" value="PAS"/>
</dbReference>
<comment type="caution">
    <text evidence="4">The sequence shown here is derived from an EMBL/GenBank/DDBJ whole genome shotgun (WGS) entry which is preliminary data.</text>
</comment>
<gene>
    <name evidence="4" type="ORF">LCGC14_3151150</name>
</gene>
<dbReference type="PANTHER" id="PTHR43065">
    <property type="entry name" value="SENSOR HISTIDINE KINASE"/>
    <property type="match status" value="1"/>
</dbReference>
<accession>A0A0F8VTY2</accession>
<dbReference type="InterPro" id="IPR000700">
    <property type="entry name" value="PAS-assoc_C"/>
</dbReference>
<feature type="domain" description="PAC" evidence="3">
    <location>
        <begin position="230"/>
        <end position="286"/>
    </location>
</feature>
<feature type="non-terminal residue" evidence="4">
    <location>
        <position position="335"/>
    </location>
</feature>
<dbReference type="InterPro" id="IPR035965">
    <property type="entry name" value="PAS-like_dom_sf"/>
</dbReference>
<evidence type="ECO:0000313" key="4">
    <source>
        <dbReference type="EMBL" id="KKK47838.1"/>
    </source>
</evidence>
<dbReference type="Gene3D" id="3.30.450.20">
    <property type="entry name" value="PAS domain"/>
    <property type="match status" value="1"/>
</dbReference>
<dbReference type="AlphaFoldDB" id="A0A0F8VTY2"/>
<dbReference type="Pfam" id="PF13426">
    <property type="entry name" value="PAS_9"/>
    <property type="match status" value="1"/>
</dbReference>
<organism evidence="4">
    <name type="scientific">marine sediment metagenome</name>
    <dbReference type="NCBI Taxonomy" id="412755"/>
    <lineage>
        <taxon>unclassified sequences</taxon>
        <taxon>metagenomes</taxon>
        <taxon>ecological metagenomes</taxon>
    </lineage>
</organism>
<reference evidence="4" key="1">
    <citation type="journal article" date="2015" name="Nature">
        <title>Complex archaea that bridge the gap between prokaryotes and eukaryotes.</title>
        <authorList>
            <person name="Spang A."/>
            <person name="Saw J.H."/>
            <person name="Jorgensen S.L."/>
            <person name="Zaremba-Niedzwiedzka K."/>
            <person name="Martijn J."/>
            <person name="Lind A.E."/>
            <person name="van Eijk R."/>
            <person name="Schleper C."/>
            <person name="Guy L."/>
            <person name="Ettema T.J."/>
        </authorList>
    </citation>
    <scope>NUCLEOTIDE SEQUENCE</scope>
</reference>
<feature type="domain" description="PAS" evidence="2">
    <location>
        <begin position="162"/>
        <end position="207"/>
    </location>
</feature>
<feature type="non-terminal residue" evidence="4">
    <location>
        <position position="1"/>
    </location>
</feature>
<evidence type="ECO:0008006" key="5">
    <source>
        <dbReference type="Google" id="ProtNLM"/>
    </source>
</evidence>
<proteinExistence type="predicted"/>
<sequence length="335" mass="38391">FHANLERKVQERTSELTSANVKLGEKIDDRTSAQKILEQRLKVINCLYDLSKLIERPKISLEQIFQETVHLIRKAYRHPHVTCVRITFDGIKYKTDNFKKTELSQYVQIKIDEDKAGTIEVYYLGEKAESDKTPFLKEEHDLLDAIAKHLGRVAARRQTGEKLELFRNLIDRSNDCIFVIDPKWGRFLDVNGRASESLGYTREELLGMVIKDIEQSIPDDSCWQERCKQLDIEGDVIMQGRHKRKDGTTFFAETTLKLVNQEKKDYVIAVALDVTERKQAEEATAQAYTKLEEANRELKEMQGQLVQSEKMASIGQLAAGVAHEMNTPVGFVASN</sequence>
<evidence type="ECO:0000256" key="1">
    <source>
        <dbReference type="SAM" id="Coils"/>
    </source>
</evidence>
<dbReference type="PROSITE" id="PS50113">
    <property type="entry name" value="PAC"/>
    <property type="match status" value="1"/>
</dbReference>